<dbReference type="Pfam" id="PF13302">
    <property type="entry name" value="Acetyltransf_3"/>
    <property type="match status" value="1"/>
</dbReference>
<dbReference type="EMBL" id="QSFZ01000002">
    <property type="protein sequence ID" value="RHA93857.1"/>
    <property type="molecule type" value="Genomic_DNA"/>
</dbReference>
<dbReference type="PROSITE" id="PS51186">
    <property type="entry name" value="GNAT"/>
    <property type="match status" value="1"/>
</dbReference>
<sequence>MIIIIDEASAKLASFYYHGEIFKLQWKRAADMSPASDELHDEFQEKLYDEQQYELQEKLQEKLPDELQEKLYGALLGKLLDELQKKLPDEQHNNLCVYEIENNSGYTESADNTAKANTGNLRIQKAPTDCIWIVSTRQQKQIADSLGIASVGEPQCGTRYAVESLAELDVEYLERVRRRYNHIPWDIGETDRCLIRELSLSDLPALYELYDKPGMTDFVEPLYDYETELEYQKAYIENMYGFYEYGMWLVFSRETGKLIGRAGLEHDELGYMIAPELWNQGYATEVCRFIIDYARENTDFEELYCRIDERNTASVRLAKKLGFTNSGHMDDDINASIYRKNIKNIKNNEKH</sequence>
<protein>
    <submittedName>
        <fullName evidence="2">N-acetyltransferase</fullName>
    </submittedName>
</protein>
<evidence type="ECO:0000259" key="1">
    <source>
        <dbReference type="PROSITE" id="PS51186"/>
    </source>
</evidence>
<dbReference type="Proteomes" id="UP000286220">
    <property type="component" value="Unassembled WGS sequence"/>
</dbReference>
<gene>
    <name evidence="2" type="ORF">DW912_02215</name>
</gene>
<dbReference type="InterPro" id="IPR051531">
    <property type="entry name" value="N-acetyltransferase"/>
</dbReference>
<dbReference type="PANTHER" id="PTHR43792">
    <property type="entry name" value="GNAT FAMILY, PUTATIVE (AFU_ORTHOLOGUE AFUA_3G00765)-RELATED-RELATED"/>
    <property type="match status" value="1"/>
</dbReference>
<dbReference type="GO" id="GO:0016747">
    <property type="term" value="F:acyltransferase activity, transferring groups other than amino-acyl groups"/>
    <property type="evidence" value="ECO:0007669"/>
    <property type="project" value="InterPro"/>
</dbReference>
<comment type="caution">
    <text evidence="2">The sequence shown here is derived from an EMBL/GenBank/DDBJ whole genome shotgun (WGS) entry which is preliminary data.</text>
</comment>
<accession>A0A413U7E6</accession>
<dbReference type="SUPFAM" id="SSF55729">
    <property type="entry name" value="Acyl-CoA N-acyltransferases (Nat)"/>
    <property type="match status" value="1"/>
</dbReference>
<name>A0A413U7E6_9FIRM</name>
<dbReference type="RefSeq" id="WP_118332154.1">
    <property type="nucleotide sequence ID" value="NZ_QSFZ01000002.1"/>
</dbReference>
<keyword evidence="2" id="KW-0808">Transferase</keyword>
<dbReference type="InterPro" id="IPR000182">
    <property type="entry name" value="GNAT_dom"/>
</dbReference>
<dbReference type="Gene3D" id="3.40.630.30">
    <property type="match status" value="1"/>
</dbReference>
<evidence type="ECO:0000313" key="3">
    <source>
        <dbReference type="Proteomes" id="UP000286220"/>
    </source>
</evidence>
<evidence type="ECO:0000313" key="2">
    <source>
        <dbReference type="EMBL" id="RHA93857.1"/>
    </source>
</evidence>
<dbReference type="InterPro" id="IPR016181">
    <property type="entry name" value="Acyl_CoA_acyltransferase"/>
</dbReference>
<organism evidence="2 3">
    <name type="scientific">Agathobacter rectalis</name>
    <dbReference type="NCBI Taxonomy" id="39491"/>
    <lineage>
        <taxon>Bacteria</taxon>
        <taxon>Bacillati</taxon>
        <taxon>Bacillota</taxon>
        <taxon>Clostridia</taxon>
        <taxon>Lachnospirales</taxon>
        <taxon>Lachnospiraceae</taxon>
        <taxon>Agathobacter</taxon>
    </lineage>
</organism>
<reference evidence="2 3" key="1">
    <citation type="submission" date="2018-08" db="EMBL/GenBank/DDBJ databases">
        <title>A genome reference for cultivated species of the human gut microbiota.</title>
        <authorList>
            <person name="Zou Y."/>
            <person name="Xue W."/>
            <person name="Luo G."/>
        </authorList>
    </citation>
    <scope>NUCLEOTIDE SEQUENCE [LARGE SCALE GENOMIC DNA]</scope>
    <source>
        <strain evidence="2 3">AM42-17AT</strain>
    </source>
</reference>
<feature type="domain" description="N-acetyltransferase" evidence="1">
    <location>
        <begin position="193"/>
        <end position="343"/>
    </location>
</feature>
<dbReference type="PANTHER" id="PTHR43792:SF1">
    <property type="entry name" value="N-ACETYLTRANSFERASE DOMAIN-CONTAINING PROTEIN"/>
    <property type="match status" value="1"/>
</dbReference>
<dbReference type="AlphaFoldDB" id="A0A413U7E6"/>
<proteinExistence type="predicted"/>